<organism evidence="1 2">
    <name type="scientific">Plectosphaerella cucumerina</name>
    <dbReference type="NCBI Taxonomy" id="40658"/>
    <lineage>
        <taxon>Eukaryota</taxon>
        <taxon>Fungi</taxon>
        <taxon>Dikarya</taxon>
        <taxon>Ascomycota</taxon>
        <taxon>Pezizomycotina</taxon>
        <taxon>Sordariomycetes</taxon>
        <taxon>Hypocreomycetidae</taxon>
        <taxon>Glomerellales</taxon>
        <taxon>Plectosphaerellaceae</taxon>
        <taxon>Plectosphaerella</taxon>
    </lineage>
</organism>
<dbReference type="EMBL" id="JAGPXD010000007">
    <property type="protein sequence ID" value="KAH7347174.1"/>
    <property type="molecule type" value="Genomic_DNA"/>
</dbReference>
<dbReference type="InterPro" id="IPR010451">
    <property type="entry name" value="Acetoacetate_decarboxylase"/>
</dbReference>
<dbReference type="Gene3D" id="2.40.400.10">
    <property type="entry name" value="Acetoacetate decarboxylase-like"/>
    <property type="match status" value="1"/>
</dbReference>
<dbReference type="SUPFAM" id="SSF160104">
    <property type="entry name" value="Acetoacetate decarboxylase-like"/>
    <property type="match status" value="1"/>
</dbReference>
<proteinExistence type="predicted"/>
<evidence type="ECO:0000313" key="1">
    <source>
        <dbReference type="EMBL" id="KAH7347174.1"/>
    </source>
</evidence>
<name>A0A8K0T5R6_9PEZI</name>
<dbReference type="Pfam" id="PF06314">
    <property type="entry name" value="ADC"/>
    <property type="match status" value="1"/>
</dbReference>
<evidence type="ECO:0000313" key="2">
    <source>
        <dbReference type="Proteomes" id="UP000813385"/>
    </source>
</evidence>
<comment type="caution">
    <text evidence="1">The sequence shown here is derived from an EMBL/GenBank/DDBJ whole genome shotgun (WGS) entry which is preliminary data.</text>
</comment>
<dbReference type="AlphaFoldDB" id="A0A8K0T5R6"/>
<gene>
    <name evidence="1" type="ORF">B0T11DRAFT_343395</name>
</gene>
<dbReference type="OrthoDB" id="5204337at2759"/>
<dbReference type="GO" id="GO:0016829">
    <property type="term" value="F:lyase activity"/>
    <property type="evidence" value="ECO:0007669"/>
    <property type="project" value="InterPro"/>
</dbReference>
<protein>
    <recommendedName>
        <fullName evidence="3">Acetoacetate decarboxylase</fullName>
    </recommendedName>
</protein>
<accession>A0A8K0T5R6</accession>
<evidence type="ECO:0008006" key="3">
    <source>
        <dbReference type="Google" id="ProtNLM"/>
    </source>
</evidence>
<dbReference type="Proteomes" id="UP000813385">
    <property type="component" value="Unassembled WGS sequence"/>
</dbReference>
<sequence>MSFVATPEQIARFEAFSKKPSFSQEAIVVDFKTTPEFIQSILPPGFDAGDTPTGHILLSNMESNGVGEFDCAIVSFDVKFRGTAGTYMLEIIVSGDLPVTWGREVWGECKKTGTCRMYRSGNIRHAYAERGGVRLIELQGEFGDDLPPRKRENFNFEIKAYPDAQGNGLQYEPIVNVLRVQEHDDRHSVGKGRLVVRGTESDPLHTIPILSISDFIYTSGRADYTVEQQHELGCGAAYLPYLLGRHYEDLKVFKRGGEWTRLEDQEAESEAYPVQRLNTPSK</sequence>
<keyword evidence="2" id="KW-1185">Reference proteome</keyword>
<reference evidence="1" key="1">
    <citation type="journal article" date="2021" name="Nat. Commun.">
        <title>Genetic determinants of endophytism in the Arabidopsis root mycobiome.</title>
        <authorList>
            <person name="Mesny F."/>
            <person name="Miyauchi S."/>
            <person name="Thiergart T."/>
            <person name="Pickel B."/>
            <person name="Atanasova L."/>
            <person name="Karlsson M."/>
            <person name="Huettel B."/>
            <person name="Barry K.W."/>
            <person name="Haridas S."/>
            <person name="Chen C."/>
            <person name="Bauer D."/>
            <person name="Andreopoulos W."/>
            <person name="Pangilinan J."/>
            <person name="LaButti K."/>
            <person name="Riley R."/>
            <person name="Lipzen A."/>
            <person name="Clum A."/>
            <person name="Drula E."/>
            <person name="Henrissat B."/>
            <person name="Kohler A."/>
            <person name="Grigoriev I.V."/>
            <person name="Martin F.M."/>
            <person name="Hacquard S."/>
        </authorList>
    </citation>
    <scope>NUCLEOTIDE SEQUENCE</scope>
    <source>
        <strain evidence="1">MPI-CAGE-AT-0016</strain>
    </source>
</reference>
<dbReference type="InterPro" id="IPR023375">
    <property type="entry name" value="ADC_dom_sf"/>
</dbReference>